<accession>A0A126FCA5</accession>
<proteinExistence type="predicted"/>
<dbReference type="Pfam" id="PF06878">
    <property type="entry name" value="Pkip-1"/>
    <property type="match status" value="1"/>
</dbReference>
<dbReference type="GeneID" id="40526753"/>
<keyword evidence="2" id="KW-1185">Reference proteome</keyword>
<dbReference type="RefSeq" id="YP_009666483.1">
    <property type="nucleotide sequence ID" value="NC_043520.1"/>
</dbReference>
<protein>
    <submittedName>
        <fullName evidence="1">Protein kinase interacting protein</fullName>
    </submittedName>
</protein>
<evidence type="ECO:0000313" key="1">
    <source>
        <dbReference type="EMBL" id="AKN81009.1"/>
    </source>
</evidence>
<dbReference type="Proteomes" id="UP000297030">
    <property type="component" value="Segment"/>
</dbReference>
<sequence>MSTNLCFVVAKARQNLETLIHTQNKKTKSYFCCKNESSSNEEEKLLIVAAKIAGLVEQIEILNYTADLSKADKLDFVYDYQDLDLNKDEIIQLCETRNLSYFSTKYDAAAKLNKFPAAYDFLLKQTEFFIDAICELHAKQQNQTIEELIKIKSCAIKHLCSLEYLVNIKS</sequence>
<name>A0A126FCA5_9ABAC</name>
<dbReference type="InterPro" id="IPR009672">
    <property type="entry name" value="Pkip-1"/>
</dbReference>
<keyword evidence="1" id="KW-0808">Transferase</keyword>
<gene>
    <name evidence="1" type="primary">pkip</name>
</gene>
<evidence type="ECO:0000313" key="2">
    <source>
        <dbReference type="Proteomes" id="UP000297030"/>
    </source>
</evidence>
<reference evidence="1 2" key="1">
    <citation type="submission" date="2015-02" db="EMBL/GenBank/DDBJ databases">
        <title>Complete genome of a baculovirus isolated from a medical interest larvae: lLonomia obliqua (Lepidoptera: Saturniidae).</title>
        <authorList>
            <person name="Clara A.-S.W."/>
            <person name="Daniel A.-A.M.P."/>
            <person name="Miguel A.S."/>
            <person name="Jhon F.E.A."/>
            <person name="Fabricio M.S."/>
            <person name="Jose W.L.C."/>
            <person name="Bergmann R.M."/>
            <person name="Fernando M.L."/>
        </authorList>
    </citation>
    <scope>NUCLEOTIDE SEQUENCE [LARGE SCALE GENOMIC DNA]</scope>
    <source>
        <strain evidence="1">SP/2000</strain>
    </source>
</reference>
<organism evidence="1 2">
    <name type="scientific">Lonomia obliqua multiple nucleopolyhedrovirus</name>
    <dbReference type="NCBI Taxonomy" id="134394"/>
    <lineage>
        <taxon>Viruses</taxon>
        <taxon>Viruses incertae sedis</taxon>
        <taxon>Naldaviricetes</taxon>
        <taxon>Lefavirales</taxon>
        <taxon>Baculoviridae</taxon>
        <taxon>Alphabaculovirus</taxon>
        <taxon>Alphabaculovirus lonobliquae</taxon>
        <taxon>Lonomia obliqua nucleopolyhedrovirus</taxon>
    </lineage>
</organism>
<dbReference type="EMBL" id="KP763670">
    <property type="protein sequence ID" value="AKN81009.1"/>
    <property type="molecule type" value="Genomic_DNA"/>
</dbReference>
<dbReference type="KEGG" id="vg:40526753"/>
<keyword evidence="1" id="KW-0418">Kinase</keyword>
<dbReference type="GO" id="GO:0016301">
    <property type="term" value="F:kinase activity"/>
    <property type="evidence" value="ECO:0007669"/>
    <property type="project" value="UniProtKB-KW"/>
</dbReference>